<feature type="transmembrane region" description="Helical" evidence="1">
    <location>
        <begin position="23"/>
        <end position="42"/>
    </location>
</feature>
<reference evidence="2 3" key="1">
    <citation type="submission" date="2017-07" db="EMBL/GenBank/DDBJ databases">
        <authorList>
            <person name="Talla V."/>
            <person name="Backstrom N."/>
        </authorList>
    </citation>
    <scope>NUCLEOTIDE SEQUENCE [LARGE SCALE GENOMIC DNA]</scope>
</reference>
<gene>
    <name evidence="2" type="ORF">LSINAPIS_LOCUS5969</name>
</gene>
<keyword evidence="3" id="KW-1185">Reference proteome</keyword>
<dbReference type="Proteomes" id="UP000324832">
    <property type="component" value="Unassembled WGS sequence"/>
</dbReference>
<keyword evidence="1" id="KW-0812">Transmembrane</keyword>
<keyword evidence="1" id="KW-1133">Transmembrane helix</keyword>
<evidence type="ECO:0000313" key="2">
    <source>
        <dbReference type="EMBL" id="VVC93870.1"/>
    </source>
</evidence>
<keyword evidence="1" id="KW-0472">Membrane</keyword>
<organism evidence="2 3">
    <name type="scientific">Leptidea sinapis</name>
    <dbReference type="NCBI Taxonomy" id="189913"/>
    <lineage>
        <taxon>Eukaryota</taxon>
        <taxon>Metazoa</taxon>
        <taxon>Ecdysozoa</taxon>
        <taxon>Arthropoda</taxon>
        <taxon>Hexapoda</taxon>
        <taxon>Insecta</taxon>
        <taxon>Pterygota</taxon>
        <taxon>Neoptera</taxon>
        <taxon>Endopterygota</taxon>
        <taxon>Lepidoptera</taxon>
        <taxon>Glossata</taxon>
        <taxon>Ditrysia</taxon>
        <taxon>Papilionoidea</taxon>
        <taxon>Pieridae</taxon>
        <taxon>Dismorphiinae</taxon>
        <taxon>Leptidea</taxon>
    </lineage>
</organism>
<dbReference type="EMBL" id="FZQP02001793">
    <property type="protein sequence ID" value="VVC93870.1"/>
    <property type="molecule type" value="Genomic_DNA"/>
</dbReference>
<dbReference type="AlphaFoldDB" id="A0A5E4Q7Z9"/>
<evidence type="ECO:0000256" key="1">
    <source>
        <dbReference type="SAM" id="Phobius"/>
    </source>
</evidence>
<sequence length="55" mass="6222">MRHQTTSYLLTSIPSQPVLLKSFLYILMTIYSLPVTLICLTLHAQSPGQQFRAEA</sequence>
<evidence type="ECO:0000313" key="3">
    <source>
        <dbReference type="Proteomes" id="UP000324832"/>
    </source>
</evidence>
<accession>A0A5E4Q7Z9</accession>
<protein>
    <submittedName>
        <fullName evidence="2">Uncharacterized protein</fullName>
    </submittedName>
</protein>
<proteinExistence type="predicted"/>
<name>A0A5E4Q7Z9_9NEOP</name>